<dbReference type="OMA" id="NRGDVNC"/>
<organism evidence="1 2">
    <name type="scientific">Varanus komodoensis</name>
    <name type="common">Komodo dragon</name>
    <dbReference type="NCBI Taxonomy" id="61221"/>
    <lineage>
        <taxon>Eukaryota</taxon>
        <taxon>Metazoa</taxon>
        <taxon>Chordata</taxon>
        <taxon>Craniata</taxon>
        <taxon>Vertebrata</taxon>
        <taxon>Euteleostomi</taxon>
        <taxon>Lepidosauria</taxon>
        <taxon>Squamata</taxon>
        <taxon>Bifurcata</taxon>
        <taxon>Unidentata</taxon>
        <taxon>Episquamata</taxon>
        <taxon>Toxicofera</taxon>
        <taxon>Anguimorpha</taxon>
        <taxon>Paleoanguimorpha</taxon>
        <taxon>Varanoidea</taxon>
        <taxon>Varanidae</taxon>
        <taxon>Varanus</taxon>
    </lineage>
</organism>
<keyword evidence="2" id="KW-1185">Reference proteome</keyword>
<proteinExistence type="predicted"/>
<accession>A0A8D2L266</accession>
<sequence>MPPKRCAKYNLPVPLPEGIILKDTEKREWRLGPLIAQGGFGLIYLGNPLHVPPPPRLSPVFSSEQ</sequence>
<dbReference type="Gene3D" id="3.30.200.20">
    <property type="entry name" value="Phosphorylase Kinase, domain 1"/>
    <property type="match status" value="1"/>
</dbReference>
<reference evidence="1" key="2">
    <citation type="submission" date="2025-09" db="UniProtKB">
        <authorList>
            <consortium name="Ensembl"/>
        </authorList>
    </citation>
    <scope>IDENTIFICATION</scope>
</reference>
<dbReference type="Proteomes" id="UP000694545">
    <property type="component" value="Unplaced"/>
</dbReference>
<dbReference type="AlphaFoldDB" id="A0A8D2L266"/>
<evidence type="ECO:0000313" key="1">
    <source>
        <dbReference type="Ensembl" id="ENSVKKP00000015583.1"/>
    </source>
</evidence>
<evidence type="ECO:0000313" key="2">
    <source>
        <dbReference type="Proteomes" id="UP000694545"/>
    </source>
</evidence>
<reference evidence="1" key="1">
    <citation type="submission" date="2025-08" db="UniProtKB">
        <authorList>
            <consortium name="Ensembl"/>
        </authorList>
    </citation>
    <scope>IDENTIFICATION</scope>
</reference>
<name>A0A8D2L266_VARKO</name>
<protein>
    <submittedName>
        <fullName evidence="1">Uncharacterized protein</fullName>
    </submittedName>
</protein>
<dbReference type="Ensembl" id="ENSVKKT00000015955.1">
    <property type="protein sequence ID" value="ENSVKKP00000015583.1"/>
    <property type="gene ID" value="ENSVKKG00000010663.1"/>
</dbReference>